<accession>A0ACA9NRB3</accession>
<evidence type="ECO:0000313" key="1">
    <source>
        <dbReference type="EMBL" id="CAG8665782.1"/>
    </source>
</evidence>
<name>A0ACA9NRB3_9GLOM</name>
<evidence type="ECO:0000313" key="2">
    <source>
        <dbReference type="Proteomes" id="UP000789525"/>
    </source>
</evidence>
<sequence>QVEYLPEEQQEAVKTIWSRFSVALPSTRTLILQGIFLKNLIKIDFIVALPKELSFHILSYLDAISLCRAAQVSKSWRQFADNDFIWHRLCEQHINKKCTKCGWGLPSLFERKFSKKRSAMTFATSCYTPSVSHDLQQLSISHSQPSTPSSTSNTSPSTPNASEYESSEEIREVKRTRLSDSSFSSLSIPENRQGRSWKHVYAERQVVERNWRKGRYSVRVLRGHTDGVMCLQFDDCNNLLITGSYDTSIRLWNIDSGELVRVLTGHSRCVRALQFDDKKLVTCSMDHTLKIWNYHTGKCLRTLEGHTDGVLCLHFDDNVLVSGSADNNIKVWNFFTCECFTLTGHQEWVNRVAIYQKTQLFSCSDDHTIRFWDLESRTCTRILGGHNAPIQCIQPAYSLLVSVDRRNFVETQNSVKEKDDPENLHPVIISGSLDNIIKIWSIQTGKCLRTLFGHEEGVWSLAVDKLRLVSGAQDHTVKIWDKDSEGGCLHTLYGHTGAVNCVALGDTKIITGGEDAEIRIWDFKGQ</sequence>
<reference evidence="1" key="1">
    <citation type="submission" date="2021-06" db="EMBL/GenBank/DDBJ databases">
        <authorList>
            <person name="Kallberg Y."/>
            <person name="Tangrot J."/>
            <person name="Rosling A."/>
        </authorList>
    </citation>
    <scope>NUCLEOTIDE SEQUENCE</scope>
    <source>
        <strain evidence="1">CL356</strain>
    </source>
</reference>
<dbReference type="EMBL" id="CAJVPT010023494">
    <property type="protein sequence ID" value="CAG8665782.1"/>
    <property type="molecule type" value="Genomic_DNA"/>
</dbReference>
<dbReference type="Proteomes" id="UP000789525">
    <property type="component" value="Unassembled WGS sequence"/>
</dbReference>
<comment type="caution">
    <text evidence="1">The sequence shown here is derived from an EMBL/GenBank/DDBJ whole genome shotgun (WGS) entry which is preliminary data.</text>
</comment>
<keyword evidence="2" id="KW-1185">Reference proteome</keyword>
<feature type="non-terminal residue" evidence="1">
    <location>
        <position position="1"/>
    </location>
</feature>
<proteinExistence type="predicted"/>
<protein>
    <submittedName>
        <fullName evidence="1">12342_t:CDS:1</fullName>
    </submittedName>
</protein>
<gene>
    <name evidence="1" type="ORF">ACOLOM_LOCUS8760</name>
</gene>
<organism evidence="1 2">
    <name type="scientific">Acaulospora colombiana</name>
    <dbReference type="NCBI Taxonomy" id="27376"/>
    <lineage>
        <taxon>Eukaryota</taxon>
        <taxon>Fungi</taxon>
        <taxon>Fungi incertae sedis</taxon>
        <taxon>Mucoromycota</taxon>
        <taxon>Glomeromycotina</taxon>
        <taxon>Glomeromycetes</taxon>
        <taxon>Diversisporales</taxon>
        <taxon>Acaulosporaceae</taxon>
        <taxon>Acaulospora</taxon>
    </lineage>
</organism>